<accession>A0A0F9AA65</accession>
<name>A0A0F9AA65_9ZZZZ</name>
<sequence>MGYVGVAPGTTTITLPDGNTIALSDWIDDKLFGTVQLNNGQTNQVIVYSNGRSQPIPGGTRIQTRVDTNVPRNGENGLPKDWEMLVYGWGLKMVRAMRPQTAANQPVLADGGGALSDPVSQRTFFDLDRVIAFEYRYNDKQYSQGVMQDYPQGGGINLVTTNAAREQVTNGVPSPRDRVALVLPVHERENLSYQGVLQPEAALIIAQAAS</sequence>
<gene>
    <name evidence="1" type="ORF">LCGC14_2676290</name>
</gene>
<dbReference type="EMBL" id="LAZR01047062">
    <property type="protein sequence ID" value="KKK95090.1"/>
    <property type="molecule type" value="Genomic_DNA"/>
</dbReference>
<organism evidence="1">
    <name type="scientific">marine sediment metagenome</name>
    <dbReference type="NCBI Taxonomy" id="412755"/>
    <lineage>
        <taxon>unclassified sequences</taxon>
        <taxon>metagenomes</taxon>
        <taxon>ecological metagenomes</taxon>
    </lineage>
</organism>
<evidence type="ECO:0000313" key="1">
    <source>
        <dbReference type="EMBL" id="KKK95090.1"/>
    </source>
</evidence>
<proteinExistence type="predicted"/>
<reference evidence="1" key="1">
    <citation type="journal article" date="2015" name="Nature">
        <title>Complex archaea that bridge the gap between prokaryotes and eukaryotes.</title>
        <authorList>
            <person name="Spang A."/>
            <person name="Saw J.H."/>
            <person name="Jorgensen S.L."/>
            <person name="Zaremba-Niedzwiedzka K."/>
            <person name="Martijn J."/>
            <person name="Lind A.E."/>
            <person name="van Eijk R."/>
            <person name="Schleper C."/>
            <person name="Guy L."/>
            <person name="Ettema T.J."/>
        </authorList>
    </citation>
    <scope>NUCLEOTIDE SEQUENCE</scope>
</reference>
<dbReference type="AlphaFoldDB" id="A0A0F9AA65"/>
<comment type="caution">
    <text evidence="1">The sequence shown here is derived from an EMBL/GenBank/DDBJ whole genome shotgun (WGS) entry which is preliminary data.</text>
</comment>
<feature type="non-terminal residue" evidence="1">
    <location>
        <position position="210"/>
    </location>
</feature>
<protein>
    <submittedName>
        <fullName evidence="1">Uncharacterized protein</fullName>
    </submittedName>
</protein>